<protein>
    <recommendedName>
        <fullName evidence="4">O-antigen ligase domain-containing protein</fullName>
    </recommendedName>
</protein>
<dbReference type="RefSeq" id="WP_229035947.1">
    <property type="nucleotide sequence ID" value="NZ_JADNDN010000041.1"/>
</dbReference>
<feature type="transmembrane region" description="Helical" evidence="1">
    <location>
        <begin position="172"/>
        <end position="193"/>
    </location>
</feature>
<dbReference type="EMBL" id="CP103166">
    <property type="protein sequence ID" value="UVQ96375.1"/>
    <property type="molecule type" value="Genomic_DNA"/>
</dbReference>
<gene>
    <name evidence="2" type="ORF">NXW23_19050</name>
</gene>
<dbReference type="Proteomes" id="UP001060260">
    <property type="component" value="Chromosome"/>
</dbReference>
<organism evidence="2 3">
    <name type="scientific">Bacteroides caccae</name>
    <dbReference type="NCBI Taxonomy" id="47678"/>
    <lineage>
        <taxon>Bacteria</taxon>
        <taxon>Pseudomonadati</taxon>
        <taxon>Bacteroidota</taxon>
        <taxon>Bacteroidia</taxon>
        <taxon>Bacteroidales</taxon>
        <taxon>Bacteroidaceae</taxon>
        <taxon>Bacteroides</taxon>
    </lineage>
</organism>
<keyword evidence="1" id="KW-1133">Transmembrane helix</keyword>
<evidence type="ECO:0000256" key="1">
    <source>
        <dbReference type="SAM" id="Phobius"/>
    </source>
</evidence>
<evidence type="ECO:0000313" key="2">
    <source>
        <dbReference type="EMBL" id="UVQ96375.1"/>
    </source>
</evidence>
<keyword evidence="1" id="KW-0472">Membrane</keyword>
<name>A0AA95BXY3_9BACE</name>
<accession>A0AA95BXY3</accession>
<feature type="transmembrane region" description="Helical" evidence="1">
    <location>
        <begin position="205"/>
        <end position="232"/>
    </location>
</feature>
<evidence type="ECO:0000313" key="3">
    <source>
        <dbReference type="Proteomes" id="UP001060260"/>
    </source>
</evidence>
<evidence type="ECO:0008006" key="4">
    <source>
        <dbReference type="Google" id="ProtNLM"/>
    </source>
</evidence>
<feature type="transmembrane region" description="Helical" evidence="1">
    <location>
        <begin position="40"/>
        <end position="68"/>
    </location>
</feature>
<reference evidence="2" key="1">
    <citation type="submission" date="2022-08" db="EMBL/GenBank/DDBJ databases">
        <title>Genome Sequencing of Bacteroides fragilis Group Isolates with Nanopore Technology.</title>
        <authorList>
            <person name="Tisza M.J."/>
            <person name="Smith D."/>
            <person name="Dekker J.P."/>
        </authorList>
    </citation>
    <scope>NUCLEOTIDE SEQUENCE</scope>
    <source>
        <strain evidence="2">BFG-474</strain>
    </source>
</reference>
<dbReference type="AlphaFoldDB" id="A0AA95BXY3"/>
<feature type="transmembrane region" description="Helical" evidence="1">
    <location>
        <begin position="74"/>
        <end position="92"/>
    </location>
</feature>
<sequence>MSEPEHSGRMVALLMYSYLSIKSANNGKENFIESWKNDKLLWMAFFWCMLTSMSAGAYLFLLIVLTRFMTIKSAFRIIILIVSIFIIVNLFLEPIALKRFMKFGSAISTFDIHKIYSADQSAALRVIPSFICLQKIDLFTVDGWFGYGIDYVSDFMSNYLAGVPKGYTGGGLLLYAVEYGFLPFIVLAIITFHLCYDKGNKIPTILFWIFSILFTGVNSQLAWSTITLLYIVKISQQIKTDNEYTDTSISAFSK</sequence>
<proteinExistence type="predicted"/>
<keyword evidence="1" id="KW-0812">Transmembrane</keyword>